<evidence type="ECO:0000313" key="2">
    <source>
        <dbReference type="EnsemblPlants" id="LPERR07G07550.1"/>
    </source>
</evidence>
<reference evidence="2 3" key="1">
    <citation type="submission" date="2012-08" db="EMBL/GenBank/DDBJ databases">
        <title>Oryza genome evolution.</title>
        <authorList>
            <person name="Wing R.A."/>
        </authorList>
    </citation>
    <scope>NUCLEOTIDE SEQUENCE</scope>
</reference>
<proteinExistence type="predicted"/>
<name>A0A0D9WX98_9ORYZ</name>
<feature type="compositionally biased region" description="Polar residues" evidence="1">
    <location>
        <begin position="29"/>
        <end position="41"/>
    </location>
</feature>
<sequence length="74" mass="7799">MVLPVGFLGVIYVAIKNKTAEISSRRRTYTATDPPTQSRSSAAVDCPSPPPQQQQCDGELVACGDAAVEIDSSC</sequence>
<reference evidence="3" key="2">
    <citation type="submission" date="2013-12" db="EMBL/GenBank/DDBJ databases">
        <authorList>
            <person name="Yu Y."/>
            <person name="Lee S."/>
            <person name="de Baynast K."/>
            <person name="Wissotski M."/>
            <person name="Liu L."/>
            <person name="Talag J."/>
            <person name="Goicoechea J."/>
            <person name="Angelova A."/>
            <person name="Jetty R."/>
            <person name="Kudrna D."/>
            <person name="Golser W."/>
            <person name="Rivera L."/>
            <person name="Zhang J."/>
            <person name="Wing R."/>
        </authorList>
    </citation>
    <scope>NUCLEOTIDE SEQUENCE</scope>
</reference>
<dbReference type="EnsemblPlants" id="LPERR07G07550.1">
    <property type="protein sequence ID" value="LPERR07G07550.1"/>
    <property type="gene ID" value="LPERR07G07550"/>
</dbReference>
<dbReference type="HOGENOM" id="CLU_2691342_0_0_1"/>
<dbReference type="AlphaFoldDB" id="A0A0D9WX98"/>
<dbReference type="Gramene" id="LPERR07G07550.1">
    <property type="protein sequence ID" value="LPERR07G07550.1"/>
    <property type="gene ID" value="LPERR07G07550"/>
</dbReference>
<evidence type="ECO:0000256" key="1">
    <source>
        <dbReference type="SAM" id="MobiDB-lite"/>
    </source>
</evidence>
<reference evidence="2" key="3">
    <citation type="submission" date="2015-04" db="UniProtKB">
        <authorList>
            <consortium name="EnsemblPlants"/>
        </authorList>
    </citation>
    <scope>IDENTIFICATION</scope>
</reference>
<organism evidence="2 3">
    <name type="scientific">Leersia perrieri</name>
    <dbReference type="NCBI Taxonomy" id="77586"/>
    <lineage>
        <taxon>Eukaryota</taxon>
        <taxon>Viridiplantae</taxon>
        <taxon>Streptophyta</taxon>
        <taxon>Embryophyta</taxon>
        <taxon>Tracheophyta</taxon>
        <taxon>Spermatophyta</taxon>
        <taxon>Magnoliopsida</taxon>
        <taxon>Liliopsida</taxon>
        <taxon>Poales</taxon>
        <taxon>Poaceae</taxon>
        <taxon>BOP clade</taxon>
        <taxon>Oryzoideae</taxon>
        <taxon>Oryzeae</taxon>
        <taxon>Oryzinae</taxon>
        <taxon>Leersia</taxon>
    </lineage>
</organism>
<accession>A0A0D9WX98</accession>
<evidence type="ECO:0000313" key="3">
    <source>
        <dbReference type="Proteomes" id="UP000032180"/>
    </source>
</evidence>
<protein>
    <submittedName>
        <fullName evidence="2">Uncharacterized protein</fullName>
    </submittedName>
</protein>
<feature type="region of interest" description="Disordered" evidence="1">
    <location>
        <begin position="24"/>
        <end position="53"/>
    </location>
</feature>
<dbReference type="Proteomes" id="UP000032180">
    <property type="component" value="Chromosome 7"/>
</dbReference>
<keyword evidence="3" id="KW-1185">Reference proteome</keyword>